<protein>
    <submittedName>
        <fullName evidence="1">Uncharacterized protein</fullName>
    </submittedName>
</protein>
<sequence length="164" mass="18112">MDSLMGFSMMTPGVVRSFGFWNRGIGYPGGVRLIIGMEVDVGGTCDELESAIDRVASASVRRGSACCYLSWLFPCEDLEEEYKYGGDGDLLNAQVEATGLYVPILGWKRDFSEVEEDEEMIESKKMSPFSFLHEIEAEAVTSRPPKLCYAFNAIANLAPSNLIK</sequence>
<evidence type="ECO:0000313" key="2">
    <source>
        <dbReference type="Proteomes" id="UP001055879"/>
    </source>
</evidence>
<accession>A0ACB9CN44</accession>
<comment type="caution">
    <text evidence="1">The sequence shown here is derived from an EMBL/GenBank/DDBJ whole genome shotgun (WGS) entry which is preliminary data.</text>
</comment>
<evidence type="ECO:0000313" key="1">
    <source>
        <dbReference type="EMBL" id="KAI3735492.1"/>
    </source>
</evidence>
<keyword evidence="2" id="KW-1185">Reference proteome</keyword>
<dbReference type="Proteomes" id="UP001055879">
    <property type="component" value="Linkage Group LG04"/>
</dbReference>
<reference evidence="2" key="1">
    <citation type="journal article" date="2022" name="Mol. Ecol. Resour.">
        <title>The genomes of chicory, endive, great burdock and yacon provide insights into Asteraceae palaeo-polyploidization history and plant inulin production.</title>
        <authorList>
            <person name="Fan W."/>
            <person name="Wang S."/>
            <person name="Wang H."/>
            <person name="Wang A."/>
            <person name="Jiang F."/>
            <person name="Liu H."/>
            <person name="Zhao H."/>
            <person name="Xu D."/>
            <person name="Zhang Y."/>
        </authorList>
    </citation>
    <scope>NUCLEOTIDE SEQUENCE [LARGE SCALE GENOMIC DNA]</scope>
    <source>
        <strain evidence="2">cv. Niubang</strain>
    </source>
</reference>
<name>A0ACB9CN44_ARCLA</name>
<reference evidence="1 2" key="2">
    <citation type="journal article" date="2022" name="Mol. Ecol. Resour.">
        <title>The genomes of chicory, endive, great burdock and yacon provide insights into Asteraceae paleo-polyploidization history and plant inulin production.</title>
        <authorList>
            <person name="Fan W."/>
            <person name="Wang S."/>
            <person name="Wang H."/>
            <person name="Wang A."/>
            <person name="Jiang F."/>
            <person name="Liu H."/>
            <person name="Zhao H."/>
            <person name="Xu D."/>
            <person name="Zhang Y."/>
        </authorList>
    </citation>
    <scope>NUCLEOTIDE SEQUENCE [LARGE SCALE GENOMIC DNA]</scope>
    <source>
        <strain evidence="2">cv. Niubang</strain>
    </source>
</reference>
<organism evidence="1 2">
    <name type="scientific">Arctium lappa</name>
    <name type="common">Greater burdock</name>
    <name type="synonym">Lappa major</name>
    <dbReference type="NCBI Taxonomy" id="4217"/>
    <lineage>
        <taxon>Eukaryota</taxon>
        <taxon>Viridiplantae</taxon>
        <taxon>Streptophyta</taxon>
        <taxon>Embryophyta</taxon>
        <taxon>Tracheophyta</taxon>
        <taxon>Spermatophyta</taxon>
        <taxon>Magnoliopsida</taxon>
        <taxon>eudicotyledons</taxon>
        <taxon>Gunneridae</taxon>
        <taxon>Pentapetalae</taxon>
        <taxon>asterids</taxon>
        <taxon>campanulids</taxon>
        <taxon>Asterales</taxon>
        <taxon>Asteraceae</taxon>
        <taxon>Carduoideae</taxon>
        <taxon>Cardueae</taxon>
        <taxon>Arctiinae</taxon>
        <taxon>Arctium</taxon>
    </lineage>
</organism>
<dbReference type="EMBL" id="CM042050">
    <property type="protein sequence ID" value="KAI3735492.1"/>
    <property type="molecule type" value="Genomic_DNA"/>
</dbReference>
<gene>
    <name evidence="1" type="ORF">L6452_14991</name>
</gene>
<proteinExistence type="predicted"/>